<dbReference type="InterPro" id="IPR050246">
    <property type="entry name" value="Class_II_FBP_aldolase"/>
</dbReference>
<dbReference type="RefSeq" id="XP_015464748.1">
    <property type="nucleotide sequence ID" value="XM_015614427.1"/>
</dbReference>
<dbReference type="Pfam" id="PF01116">
    <property type="entry name" value="F_bP_aldolase"/>
    <property type="match status" value="1"/>
</dbReference>
<dbReference type="GO" id="GO:0006096">
    <property type="term" value="P:glycolytic process"/>
    <property type="evidence" value="ECO:0007669"/>
    <property type="project" value="UniProtKB-UniPathway"/>
</dbReference>
<comment type="pathway">
    <text evidence="3">Carbohydrate degradation; glycolysis; D-glyceraldehyde 3-phosphate and glycerone phosphate from D-glucose: step 4/4.</text>
</comment>
<comment type="catalytic activity">
    <reaction evidence="3">
        <text>beta-D-fructose 1,6-bisphosphate = D-glyceraldehyde 3-phosphate + dihydroxyacetone phosphate</text>
        <dbReference type="Rhea" id="RHEA:14729"/>
        <dbReference type="ChEBI" id="CHEBI:32966"/>
        <dbReference type="ChEBI" id="CHEBI:57642"/>
        <dbReference type="ChEBI" id="CHEBI:59776"/>
        <dbReference type="EC" id="4.1.2.13"/>
    </reaction>
</comment>
<reference evidence="4 5" key="1">
    <citation type="submission" date="2015-11" db="EMBL/GenBank/DDBJ databases">
        <title>The genome of Debaryomyces fabryi.</title>
        <authorList>
            <person name="Tafer H."/>
            <person name="Lopandic K."/>
        </authorList>
    </citation>
    <scope>NUCLEOTIDE SEQUENCE [LARGE SCALE GENOMIC DNA]</scope>
    <source>
        <strain evidence="4 5">CBS 789</strain>
    </source>
</reference>
<feature type="binding site" evidence="2">
    <location>
        <position position="216"/>
    </location>
    <ligand>
        <name>Zn(2+)</name>
        <dbReference type="ChEBI" id="CHEBI:29105"/>
        <label>1</label>
        <note>catalytic</note>
    </ligand>
</feature>
<evidence type="ECO:0000313" key="5">
    <source>
        <dbReference type="Proteomes" id="UP000054251"/>
    </source>
</evidence>
<evidence type="ECO:0000256" key="1">
    <source>
        <dbReference type="PIRSR" id="PIRSR001359-1"/>
    </source>
</evidence>
<dbReference type="PANTHER" id="PTHR30304">
    <property type="entry name" value="D-TAGATOSE-1,6-BISPHOSPHATE ALDOLASE"/>
    <property type="match status" value="1"/>
</dbReference>
<dbReference type="InterPro" id="IPR000771">
    <property type="entry name" value="FBA_II"/>
</dbReference>
<evidence type="ECO:0000256" key="2">
    <source>
        <dbReference type="PIRSR" id="PIRSR001359-3"/>
    </source>
</evidence>
<dbReference type="EC" id="4.1.2.13" evidence="3"/>
<protein>
    <recommendedName>
        <fullName evidence="3">Fructose-bisphosphate aldolase</fullName>
        <shortName evidence="3">FBP aldolase</shortName>
        <ecNumber evidence="3">4.1.2.13</ecNumber>
    </recommendedName>
</protein>
<feature type="binding site" evidence="2">
    <location>
        <position position="138"/>
    </location>
    <ligand>
        <name>Zn(2+)</name>
        <dbReference type="ChEBI" id="CHEBI:29105"/>
        <label>2</label>
    </ligand>
</feature>
<feature type="active site" description="Proton donor" evidence="1">
    <location>
        <position position="85"/>
    </location>
</feature>
<proteinExistence type="inferred from homology"/>
<dbReference type="InterPro" id="IPR013785">
    <property type="entry name" value="Aldolase_TIM"/>
</dbReference>
<dbReference type="PANTHER" id="PTHR30304:SF0">
    <property type="entry name" value="D-TAGATOSE-1,6-BISPHOSPHATE ALDOLASE SUBUNIT GATY-RELATED"/>
    <property type="match status" value="1"/>
</dbReference>
<comment type="similarity">
    <text evidence="3">Belongs to the class II fructose-bisphosphate aldolase family.</text>
</comment>
<keyword evidence="2 3" id="KW-0862">Zinc</keyword>
<comment type="caution">
    <text evidence="4">The sequence shown here is derived from an EMBL/GenBank/DDBJ whole genome shotgun (WGS) entry which is preliminary data.</text>
</comment>
<name>A0A0V1PQY4_9ASCO</name>
<dbReference type="Proteomes" id="UP000054251">
    <property type="component" value="Unassembled WGS sequence"/>
</dbReference>
<dbReference type="SUPFAM" id="SSF51569">
    <property type="entry name" value="Aldolase"/>
    <property type="match status" value="1"/>
</dbReference>
<gene>
    <name evidence="4" type="ORF">AC631_05598</name>
</gene>
<organism evidence="4 5">
    <name type="scientific">Debaryomyces fabryi</name>
    <dbReference type="NCBI Taxonomy" id="58627"/>
    <lineage>
        <taxon>Eukaryota</taxon>
        <taxon>Fungi</taxon>
        <taxon>Dikarya</taxon>
        <taxon>Ascomycota</taxon>
        <taxon>Saccharomycotina</taxon>
        <taxon>Pichiomycetes</taxon>
        <taxon>Debaryomycetaceae</taxon>
        <taxon>Debaryomyces</taxon>
    </lineage>
</organism>
<keyword evidence="3" id="KW-0324">Glycolysis</keyword>
<accession>A0A0V1PQY4</accession>
<keyword evidence="3" id="KW-0456">Lyase</keyword>
<comment type="function">
    <text evidence="3">Catalyzes the aldol condensation of dihydroxyacetone phosphate (DHAP or glycerone-phosphate) with glyceraldehyde 3-phosphate (G3P) to form fructose 1,6-bisphosphate (FBP) in gluconeogenesis and the reverse reaction in glycolysis.</text>
</comment>
<keyword evidence="2 3" id="KW-0479">Metal-binding</keyword>
<feature type="binding site" evidence="2">
    <location>
        <position position="108"/>
    </location>
    <ligand>
        <name>Zn(2+)</name>
        <dbReference type="ChEBI" id="CHEBI:29105"/>
        <label>2</label>
    </ligand>
</feature>
<dbReference type="AlphaFoldDB" id="A0A0V1PQY4"/>
<dbReference type="PIRSF" id="PIRSF001359">
    <property type="entry name" value="F_bP_aldolase_II"/>
    <property type="match status" value="1"/>
</dbReference>
<dbReference type="GO" id="GO:0008270">
    <property type="term" value="F:zinc ion binding"/>
    <property type="evidence" value="ECO:0007669"/>
    <property type="project" value="UniProtKB-UniRule"/>
</dbReference>
<comment type="cofactor">
    <cofactor evidence="2 3">
        <name>Zn(2+)</name>
        <dbReference type="ChEBI" id="CHEBI:29105"/>
    </cofactor>
    <text evidence="2 3">Binds 2 Zn(2+) ions per subunit. One is catalytic and the other provides a structural contribution.</text>
</comment>
<feature type="binding site" evidence="2">
    <location>
        <position position="184"/>
    </location>
    <ligand>
        <name>Zn(2+)</name>
        <dbReference type="ChEBI" id="CHEBI:29105"/>
        <label>1</label>
        <note>catalytic</note>
    </ligand>
</feature>
<dbReference type="GeneID" id="26842607"/>
<keyword evidence="5" id="KW-1185">Reference proteome</keyword>
<dbReference type="UniPathway" id="UPA00109">
    <property type="reaction ID" value="UER00183"/>
</dbReference>
<sequence>MSDWKKHNTTLKILRFAQEGQYGVLSTIAYTLDHVIAMIRAAENKNSPLIIQMFPWVISHSNGDLVKCASMLAKKAKVPVAIHLDHCQDPAIVKLAAEKLPFDSIMVDMSHYEKADNLARTKELVQLCNKYHKATEAEPGRIEGGEDGICDTTELEGILTTPEEAELFLETGIDILSPAFGNLHGNYPSAGPNLRFDILETLAPKVEEKNALLCLHGTNDFTPKLIHENISFKMSKINVNKLVLDTHLKYFEENASKLPLTDLLDKSNDLLVERLEYWMDVFGSSGKA</sequence>
<dbReference type="EMBL" id="LMYN01000235">
    <property type="protein sequence ID" value="KRZ98645.1"/>
    <property type="molecule type" value="Genomic_DNA"/>
</dbReference>
<feature type="binding site" evidence="2">
    <location>
        <position position="86"/>
    </location>
    <ligand>
        <name>Zn(2+)</name>
        <dbReference type="ChEBI" id="CHEBI:29105"/>
        <label>1</label>
        <note>catalytic</note>
    </ligand>
</feature>
<evidence type="ECO:0000313" key="4">
    <source>
        <dbReference type="EMBL" id="KRZ98645.1"/>
    </source>
</evidence>
<dbReference type="GO" id="GO:0004332">
    <property type="term" value="F:fructose-bisphosphate aldolase activity"/>
    <property type="evidence" value="ECO:0007669"/>
    <property type="project" value="UniProtKB-EC"/>
</dbReference>
<dbReference type="OrthoDB" id="2558351at2759"/>
<dbReference type="Gene3D" id="3.20.20.70">
    <property type="entry name" value="Aldolase class I"/>
    <property type="match status" value="1"/>
</dbReference>
<evidence type="ECO:0000256" key="3">
    <source>
        <dbReference type="RuleBase" id="RU366023"/>
    </source>
</evidence>